<reference evidence="9 10" key="1">
    <citation type="submission" date="2017-02" db="EMBL/GenBank/DDBJ databases">
        <authorList>
            <person name="Peterson S.W."/>
        </authorList>
    </citation>
    <scope>NUCLEOTIDE SEQUENCE [LARGE SCALE GENOMIC DNA]</scope>
    <source>
        <strain evidence="9 10">ATCC 700135</strain>
    </source>
</reference>
<keyword evidence="3" id="KW-1003">Cell membrane</keyword>
<evidence type="ECO:0000256" key="3">
    <source>
        <dbReference type="ARBA" id="ARBA00022475"/>
    </source>
</evidence>
<gene>
    <name evidence="9" type="ORF">SAMN02745205_00863</name>
</gene>
<evidence type="ECO:0000313" key="10">
    <source>
        <dbReference type="Proteomes" id="UP000189956"/>
    </source>
</evidence>
<dbReference type="GO" id="GO:0005886">
    <property type="term" value="C:plasma membrane"/>
    <property type="evidence" value="ECO:0007669"/>
    <property type="project" value="UniProtKB-SubCell"/>
</dbReference>
<sequence>MSFEILNNWLPFLYHDGLEVQDVPIRLLYSALLGVIIGYNRQLRYHNAGLRTFALITIGSCIAMLCSIYIPLSFGMGDYTRIAAQVVSGVGFLGAGAIIRGRGNQIQGMTTAALIWVSAVLGLAVGAGMYITGLLITVIVLLILISLESLKSHLEINQNEISLTMMFRDNAPDCLDIRSEIRRYGVGVQDYSVEINKDEGTSTYVFRLRCNSDEDIATLQKQFGERPDVCLLRIER</sequence>
<feature type="transmembrane region" description="Helical" evidence="7">
    <location>
        <begin position="113"/>
        <end position="145"/>
    </location>
</feature>
<dbReference type="AlphaFoldDB" id="A0A1T4KSD8"/>
<dbReference type="PANTHER" id="PTHR33778:SF1">
    <property type="entry name" value="MAGNESIUM TRANSPORTER YHID-RELATED"/>
    <property type="match status" value="1"/>
</dbReference>
<feature type="transmembrane region" description="Helical" evidence="7">
    <location>
        <begin position="52"/>
        <end position="70"/>
    </location>
</feature>
<dbReference type="InterPro" id="IPR003416">
    <property type="entry name" value="MgtC/SapB/SrpB/YhiD_fam"/>
</dbReference>
<evidence type="ECO:0000256" key="5">
    <source>
        <dbReference type="ARBA" id="ARBA00022989"/>
    </source>
</evidence>
<organism evidence="9 10">
    <name type="scientific">Porphyromonas cangingivalis</name>
    <dbReference type="NCBI Taxonomy" id="36874"/>
    <lineage>
        <taxon>Bacteria</taxon>
        <taxon>Pseudomonadati</taxon>
        <taxon>Bacteroidota</taxon>
        <taxon>Bacteroidia</taxon>
        <taxon>Bacteroidales</taxon>
        <taxon>Porphyromonadaceae</taxon>
        <taxon>Porphyromonas</taxon>
    </lineage>
</organism>
<evidence type="ECO:0000259" key="8">
    <source>
        <dbReference type="Pfam" id="PF02308"/>
    </source>
</evidence>
<evidence type="ECO:0000256" key="6">
    <source>
        <dbReference type="ARBA" id="ARBA00023136"/>
    </source>
</evidence>
<evidence type="ECO:0000256" key="2">
    <source>
        <dbReference type="ARBA" id="ARBA00009298"/>
    </source>
</evidence>
<protein>
    <submittedName>
        <fullName evidence="9">Putative Mg2+ transporter-C (MgtC) family protein</fullName>
    </submittedName>
</protein>
<evidence type="ECO:0000256" key="7">
    <source>
        <dbReference type="SAM" id="Phobius"/>
    </source>
</evidence>
<feature type="transmembrane region" description="Helical" evidence="7">
    <location>
        <begin position="23"/>
        <end position="40"/>
    </location>
</feature>
<dbReference type="Proteomes" id="UP000189956">
    <property type="component" value="Unassembled WGS sequence"/>
</dbReference>
<accession>A0A1T4KSD8</accession>
<dbReference type="PRINTS" id="PR01837">
    <property type="entry name" value="MGTCSAPBPROT"/>
</dbReference>
<dbReference type="Pfam" id="PF02308">
    <property type="entry name" value="MgtC"/>
    <property type="match status" value="1"/>
</dbReference>
<dbReference type="PANTHER" id="PTHR33778">
    <property type="entry name" value="PROTEIN MGTC"/>
    <property type="match status" value="1"/>
</dbReference>
<feature type="domain" description="MgtC/SapB/SrpB/YhiD N-terminal" evidence="8">
    <location>
        <begin position="27"/>
        <end position="151"/>
    </location>
</feature>
<dbReference type="InterPro" id="IPR049177">
    <property type="entry name" value="MgtC_SapB_SrpB_YhiD_N"/>
</dbReference>
<comment type="subcellular location">
    <subcellularLocation>
        <location evidence="1">Cell membrane</location>
        <topology evidence="1">Multi-pass membrane protein</topology>
    </subcellularLocation>
</comment>
<dbReference type="EMBL" id="FUWL01000005">
    <property type="protein sequence ID" value="SJZ45260.1"/>
    <property type="molecule type" value="Genomic_DNA"/>
</dbReference>
<dbReference type="OrthoDB" id="9811198at2"/>
<proteinExistence type="inferred from homology"/>
<feature type="transmembrane region" description="Helical" evidence="7">
    <location>
        <begin position="82"/>
        <end position="101"/>
    </location>
</feature>
<comment type="similarity">
    <text evidence="2">Belongs to the MgtC/SapB family.</text>
</comment>
<evidence type="ECO:0000256" key="1">
    <source>
        <dbReference type="ARBA" id="ARBA00004651"/>
    </source>
</evidence>
<dbReference type="RefSeq" id="WP_025837889.1">
    <property type="nucleotide sequence ID" value="NZ_CALTZT010000074.1"/>
</dbReference>
<keyword evidence="6 7" id="KW-0472">Membrane</keyword>
<evidence type="ECO:0000256" key="4">
    <source>
        <dbReference type="ARBA" id="ARBA00022692"/>
    </source>
</evidence>
<keyword evidence="5 7" id="KW-1133">Transmembrane helix</keyword>
<keyword evidence="4 7" id="KW-0812">Transmembrane</keyword>
<evidence type="ECO:0000313" key="9">
    <source>
        <dbReference type="EMBL" id="SJZ45260.1"/>
    </source>
</evidence>
<name>A0A1T4KSD8_PORCN</name>